<dbReference type="AlphaFoldDB" id="A0A3D3R7W1"/>
<dbReference type="Pfam" id="PF01408">
    <property type="entry name" value="GFO_IDH_MocA"/>
    <property type="match status" value="1"/>
</dbReference>
<proteinExistence type="predicted"/>
<dbReference type="InterPro" id="IPR051317">
    <property type="entry name" value="Gfo/Idh/MocA_oxidoreduct"/>
</dbReference>
<dbReference type="Gene3D" id="3.40.50.720">
    <property type="entry name" value="NAD(P)-binding Rossmann-like Domain"/>
    <property type="match status" value="1"/>
</dbReference>
<dbReference type="SUPFAM" id="SSF51735">
    <property type="entry name" value="NAD(P)-binding Rossmann-fold domains"/>
    <property type="match status" value="1"/>
</dbReference>
<dbReference type="Proteomes" id="UP000263642">
    <property type="component" value="Unassembled WGS sequence"/>
</dbReference>
<dbReference type="InterPro" id="IPR055170">
    <property type="entry name" value="GFO_IDH_MocA-like_dom"/>
</dbReference>
<evidence type="ECO:0000313" key="4">
    <source>
        <dbReference type="Proteomes" id="UP000263642"/>
    </source>
</evidence>
<comment type="caution">
    <text evidence="3">The sequence shown here is derived from an EMBL/GenBank/DDBJ whole genome shotgun (WGS) entry which is preliminary data.</text>
</comment>
<dbReference type="Pfam" id="PF22725">
    <property type="entry name" value="GFO_IDH_MocA_C3"/>
    <property type="match status" value="1"/>
</dbReference>
<evidence type="ECO:0000259" key="1">
    <source>
        <dbReference type="Pfam" id="PF01408"/>
    </source>
</evidence>
<evidence type="ECO:0000259" key="2">
    <source>
        <dbReference type="Pfam" id="PF22725"/>
    </source>
</evidence>
<accession>A0A3D3R7W1</accession>
<dbReference type="InterPro" id="IPR036291">
    <property type="entry name" value="NAD(P)-bd_dom_sf"/>
</dbReference>
<feature type="domain" description="GFO/IDH/MocA-like oxidoreductase" evidence="2">
    <location>
        <begin position="141"/>
        <end position="271"/>
    </location>
</feature>
<dbReference type="PANTHER" id="PTHR43708:SF3">
    <property type="entry name" value="OXIDOREDUCTASE"/>
    <property type="match status" value="1"/>
</dbReference>
<reference evidence="3 4" key="1">
    <citation type="journal article" date="2018" name="Nat. Biotechnol.">
        <title>A standardized bacterial taxonomy based on genome phylogeny substantially revises the tree of life.</title>
        <authorList>
            <person name="Parks D.H."/>
            <person name="Chuvochina M."/>
            <person name="Waite D.W."/>
            <person name="Rinke C."/>
            <person name="Skarshewski A."/>
            <person name="Chaumeil P.A."/>
            <person name="Hugenholtz P."/>
        </authorList>
    </citation>
    <scope>NUCLEOTIDE SEQUENCE [LARGE SCALE GENOMIC DNA]</scope>
    <source>
        <strain evidence="3">UBA9375</strain>
    </source>
</reference>
<feature type="domain" description="Gfo/Idh/MocA-like oxidoreductase N-terminal" evidence="1">
    <location>
        <begin position="5"/>
        <end position="131"/>
    </location>
</feature>
<dbReference type="GO" id="GO:0000166">
    <property type="term" value="F:nucleotide binding"/>
    <property type="evidence" value="ECO:0007669"/>
    <property type="project" value="InterPro"/>
</dbReference>
<dbReference type="EMBL" id="DQAY01000068">
    <property type="protein sequence ID" value="HCO23700.1"/>
    <property type="molecule type" value="Genomic_DNA"/>
</dbReference>
<dbReference type="SUPFAM" id="SSF55347">
    <property type="entry name" value="Glyceraldehyde-3-phosphate dehydrogenase-like, C-terminal domain"/>
    <property type="match status" value="1"/>
</dbReference>
<sequence length="382" mass="43085">MTDVFKLGFIGGGLNSAVGTTHFIASQMDGHFKVEAGCFSRNPDINRQTAERWGISPERNYASFSELLDQETDSLDAIVILTPTPNHFEPVTQALKKGYAVICEKSLTSTISDAINIQEVQKAHNGFLAVTYNYTGYPMLRELKYQIENNQLGVIQQIHIEMPQEGYSRLNRDGNPMVPQQWRLHDAELPTLSLDLGGHVHNIIDFISGEKPQQLVALQSSQGRFSQVVDNSFCIARYSNDLTCNIWFSKSALGYRNGLRIRVFGETGSAEWHQMEPEFLIYHDNRGHKMILDRASVDVGVAHLPRYNRFKSGHPAGFLEAFGNLYCDIADSLDIFKTTGKQKTCEYVFESHHALEGLIMFDAMTHSSEHINWSTIDFTGQR</sequence>
<gene>
    <name evidence="3" type="ORF">DIT97_11815</name>
</gene>
<name>A0A3D3R7W1_9PLAN</name>
<dbReference type="InterPro" id="IPR000683">
    <property type="entry name" value="Gfo/Idh/MocA-like_OxRdtase_N"/>
</dbReference>
<dbReference type="Gene3D" id="3.30.360.10">
    <property type="entry name" value="Dihydrodipicolinate Reductase, domain 2"/>
    <property type="match status" value="1"/>
</dbReference>
<organism evidence="3 4">
    <name type="scientific">Gimesia maris</name>
    <dbReference type="NCBI Taxonomy" id="122"/>
    <lineage>
        <taxon>Bacteria</taxon>
        <taxon>Pseudomonadati</taxon>
        <taxon>Planctomycetota</taxon>
        <taxon>Planctomycetia</taxon>
        <taxon>Planctomycetales</taxon>
        <taxon>Planctomycetaceae</taxon>
        <taxon>Gimesia</taxon>
    </lineage>
</organism>
<dbReference type="PANTHER" id="PTHR43708">
    <property type="entry name" value="CONSERVED EXPRESSED OXIDOREDUCTASE (EUROFUNG)"/>
    <property type="match status" value="1"/>
</dbReference>
<protein>
    <submittedName>
        <fullName evidence="3">Gfo/Idh/MocA family oxidoreductase</fullName>
    </submittedName>
</protein>
<evidence type="ECO:0000313" key="3">
    <source>
        <dbReference type="EMBL" id="HCO23700.1"/>
    </source>
</evidence>